<accession>A0ABC9N6Z8</accession>
<dbReference type="Proteomes" id="UP000004110">
    <property type="component" value="Unassembled WGS sequence"/>
</dbReference>
<dbReference type="EMBL" id="AAYH02000048">
    <property type="protein sequence ID" value="EDO52531.1"/>
    <property type="molecule type" value="Genomic_DNA"/>
</dbReference>
<dbReference type="AlphaFoldDB" id="A0ABC9N6Z8"/>
<evidence type="ECO:0000313" key="1">
    <source>
        <dbReference type="EMBL" id="EDO52531.1"/>
    </source>
</evidence>
<gene>
    <name evidence="1" type="ORF">BACUNI_04148</name>
</gene>
<comment type="caution">
    <text evidence="1">The sequence shown here is derived from an EMBL/GenBank/DDBJ whole genome shotgun (WGS) entry which is preliminary data.</text>
</comment>
<sequence>MLSTNALGGLTADVISAISSFREGQRRVTGWETAIRAEDCPDTSWEHMPKEVPMIFS</sequence>
<organism evidence="1 2">
    <name type="scientific">Bacteroides uniformis (strain ATCC 8492 / DSM 6597 / CCUG 4942 / CIP 103695 / JCM 5828 / KCTC 5204 / NCTC 13054 / VPI 0061)</name>
    <dbReference type="NCBI Taxonomy" id="411479"/>
    <lineage>
        <taxon>Bacteria</taxon>
        <taxon>Pseudomonadati</taxon>
        <taxon>Bacteroidota</taxon>
        <taxon>Bacteroidia</taxon>
        <taxon>Bacteroidales</taxon>
        <taxon>Bacteroidaceae</taxon>
        <taxon>Bacteroides</taxon>
    </lineage>
</organism>
<proteinExistence type="predicted"/>
<name>A0ABC9N6Z8_BACUC</name>
<reference evidence="1" key="2">
    <citation type="submission" date="2013-11" db="EMBL/GenBank/DDBJ databases">
        <title>Draft genome sequence of Bacteroides uniformis (ATCC 8492).</title>
        <authorList>
            <person name="Sudarsanam P."/>
            <person name="Ley R."/>
            <person name="Guruge J."/>
            <person name="Turnbaugh P.J."/>
            <person name="Mahowald M."/>
            <person name="Liep D."/>
            <person name="Gordon J."/>
        </authorList>
    </citation>
    <scope>NUCLEOTIDE SEQUENCE</scope>
    <source>
        <strain evidence="1">ATCC 8492</strain>
    </source>
</reference>
<protein>
    <submittedName>
        <fullName evidence="1">Uncharacterized protein</fullName>
    </submittedName>
</protein>
<evidence type="ECO:0000313" key="2">
    <source>
        <dbReference type="Proteomes" id="UP000004110"/>
    </source>
</evidence>
<reference evidence="1" key="1">
    <citation type="submission" date="2007-06" db="EMBL/GenBank/DDBJ databases">
        <authorList>
            <person name="Fulton L."/>
            <person name="Clifton S."/>
            <person name="Fulton B."/>
            <person name="Xu J."/>
            <person name="Minx P."/>
            <person name="Pepin K.H."/>
            <person name="Johnson M."/>
            <person name="Thiruvilangam P."/>
            <person name="Bhonagiri V."/>
            <person name="Nash W.E."/>
            <person name="Mardis E.R."/>
            <person name="Wilson R.K."/>
        </authorList>
    </citation>
    <scope>NUCLEOTIDE SEQUENCE [LARGE SCALE GENOMIC DNA]</scope>
    <source>
        <strain evidence="1">ATCC 8492</strain>
    </source>
</reference>
<keyword evidence="2" id="KW-1185">Reference proteome</keyword>